<comment type="caution">
    <text evidence="3">The sequence shown here is derived from an EMBL/GenBank/DDBJ whole genome shotgun (WGS) entry which is preliminary data.</text>
</comment>
<reference evidence="3 4" key="1">
    <citation type="submission" date="2021-03" db="EMBL/GenBank/DDBJ databases">
        <authorList>
            <person name="So Y."/>
        </authorList>
    </citation>
    <scope>NUCLEOTIDE SEQUENCE [LARGE SCALE GENOMIC DNA]</scope>
    <source>
        <strain evidence="3 4">SSH11</strain>
    </source>
</reference>
<sequence>MTEASPLSATETARRIRAGILNATAVMEACLERARAREPVLRAFAHLDPEAALERARAADARAASGAPLGPLHGLPLGVKDVLDVGGMPCGYGSPIWQGHVPRADAACVALAREAGAVVMGKTVTTEFATRQSGPTTNPVNPAHTPGGSSSGSAAGVAAGLFPLAYGTQTAGSVIRPAAFCGIVGFMPTHGSIHRAGMKVMSESLDTIGALARTVADCALLIGAASGRDLGDPEQRPERAPRLLLCLGPHAAQAAPETLALMERAAEAASRAGAQVARGELPPVVTAAAEAHPIVMNGESAQALAWELAHHRDQVSAVLREKLEPARALGARALEEARASFAAAQAAFPGAIAEYDAILTPAAPGEAPEGIGWTGDPAFNLLWTALHAPAVTVPAGTGPRGLPLGLQLVAAPGRDRDALRWAEWMRQVMG</sequence>
<evidence type="ECO:0000313" key="3">
    <source>
        <dbReference type="EMBL" id="MBP0446578.1"/>
    </source>
</evidence>
<protein>
    <submittedName>
        <fullName evidence="3">Amidase</fullName>
    </submittedName>
</protein>
<dbReference type="SUPFAM" id="SSF75304">
    <property type="entry name" value="Amidase signature (AS) enzymes"/>
    <property type="match status" value="1"/>
</dbReference>
<dbReference type="PANTHER" id="PTHR11895:SF151">
    <property type="entry name" value="GLUTAMYL-TRNA(GLN) AMIDOTRANSFERASE SUBUNIT A"/>
    <property type="match status" value="1"/>
</dbReference>
<evidence type="ECO:0000256" key="1">
    <source>
        <dbReference type="SAM" id="MobiDB-lite"/>
    </source>
</evidence>
<accession>A0ABS4AHR4</accession>
<dbReference type="Pfam" id="PF01425">
    <property type="entry name" value="Amidase"/>
    <property type="match status" value="1"/>
</dbReference>
<dbReference type="PANTHER" id="PTHR11895">
    <property type="entry name" value="TRANSAMIDASE"/>
    <property type="match status" value="1"/>
</dbReference>
<dbReference type="InterPro" id="IPR000120">
    <property type="entry name" value="Amidase"/>
</dbReference>
<evidence type="ECO:0000313" key="4">
    <source>
        <dbReference type="Proteomes" id="UP000681594"/>
    </source>
</evidence>
<gene>
    <name evidence="3" type="ORF">J8J14_17525</name>
</gene>
<evidence type="ECO:0000259" key="2">
    <source>
        <dbReference type="Pfam" id="PF01425"/>
    </source>
</evidence>
<dbReference type="Gene3D" id="3.90.1300.10">
    <property type="entry name" value="Amidase signature (AS) domain"/>
    <property type="match status" value="1"/>
</dbReference>
<dbReference type="InterPro" id="IPR036928">
    <property type="entry name" value="AS_sf"/>
</dbReference>
<feature type="region of interest" description="Disordered" evidence="1">
    <location>
        <begin position="130"/>
        <end position="152"/>
    </location>
</feature>
<feature type="compositionally biased region" description="Polar residues" evidence="1">
    <location>
        <begin position="130"/>
        <end position="140"/>
    </location>
</feature>
<dbReference type="InterPro" id="IPR023631">
    <property type="entry name" value="Amidase_dom"/>
</dbReference>
<keyword evidence="4" id="KW-1185">Reference proteome</keyword>
<dbReference type="Proteomes" id="UP000681594">
    <property type="component" value="Unassembled WGS sequence"/>
</dbReference>
<dbReference type="EMBL" id="JAGIZB010000018">
    <property type="protein sequence ID" value="MBP0446578.1"/>
    <property type="molecule type" value="Genomic_DNA"/>
</dbReference>
<name>A0ABS4AHR4_9PROT</name>
<proteinExistence type="predicted"/>
<dbReference type="RefSeq" id="WP_209380842.1">
    <property type="nucleotide sequence ID" value="NZ_JAGIZB010000018.1"/>
</dbReference>
<feature type="domain" description="Amidase" evidence="2">
    <location>
        <begin position="26"/>
        <end position="417"/>
    </location>
</feature>
<organism evidence="3 4">
    <name type="scientific">Pararoseomonas baculiformis</name>
    <dbReference type="NCBI Taxonomy" id="2820812"/>
    <lineage>
        <taxon>Bacteria</taxon>
        <taxon>Pseudomonadati</taxon>
        <taxon>Pseudomonadota</taxon>
        <taxon>Alphaproteobacteria</taxon>
        <taxon>Acetobacterales</taxon>
        <taxon>Acetobacteraceae</taxon>
        <taxon>Pararoseomonas</taxon>
    </lineage>
</organism>